<keyword evidence="6" id="KW-0995">Kinetochore</keyword>
<dbReference type="GO" id="GO:0000070">
    <property type="term" value="P:mitotic sister chromatid segregation"/>
    <property type="evidence" value="ECO:0007669"/>
    <property type="project" value="TreeGrafter"/>
</dbReference>
<dbReference type="PANTHER" id="PTHR14527:SF2">
    <property type="entry name" value="PROTEIN MIS12 HOMOLOG"/>
    <property type="match status" value="1"/>
</dbReference>
<feature type="transmembrane region" description="Helical" evidence="11">
    <location>
        <begin position="166"/>
        <end position="189"/>
    </location>
</feature>
<evidence type="ECO:0000256" key="9">
    <source>
        <dbReference type="ARBA" id="ARBA00023328"/>
    </source>
</evidence>
<dbReference type="Pfam" id="PF05859">
    <property type="entry name" value="Mis12"/>
    <property type="match status" value="1"/>
</dbReference>
<dbReference type="PANTHER" id="PTHR14527">
    <property type="entry name" value="PROTEIN MIS12 HOMOLOG"/>
    <property type="match status" value="1"/>
</dbReference>
<keyword evidence="3" id="KW-0158">Chromosome</keyword>
<dbReference type="Proteomes" id="UP000194127">
    <property type="component" value="Unassembled WGS sequence"/>
</dbReference>
<dbReference type="InterPro" id="IPR008685">
    <property type="entry name" value="Centromere_Mis12"/>
</dbReference>
<proteinExistence type="inferred from homology"/>
<dbReference type="EMBL" id="KZ110595">
    <property type="protein sequence ID" value="OSX63780.1"/>
    <property type="molecule type" value="Genomic_DNA"/>
</dbReference>
<evidence type="ECO:0000256" key="2">
    <source>
        <dbReference type="ARBA" id="ARBA00008643"/>
    </source>
</evidence>
<evidence type="ECO:0000256" key="4">
    <source>
        <dbReference type="ARBA" id="ARBA00022618"/>
    </source>
</evidence>
<organism evidence="12 13">
    <name type="scientific">Postia placenta MAD-698-R-SB12</name>
    <dbReference type="NCBI Taxonomy" id="670580"/>
    <lineage>
        <taxon>Eukaryota</taxon>
        <taxon>Fungi</taxon>
        <taxon>Dikarya</taxon>
        <taxon>Basidiomycota</taxon>
        <taxon>Agaricomycotina</taxon>
        <taxon>Agaricomycetes</taxon>
        <taxon>Polyporales</taxon>
        <taxon>Adustoporiaceae</taxon>
        <taxon>Rhodonia</taxon>
    </lineage>
</organism>
<dbReference type="GO" id="GO:0051382">
    <property type="term" value="P:kinetochore assembly"/>
    <property type="evidence" value="ECO:0007669"/>
    <property type="project" value="TreeGrafter"/>
</dbReference>
<feature type="region of interest" description="Disordered" evidence="10">
    <location>
        <begin position="52"/>
        <end position="74"/>
    </location>
</feature>
<feature type="transmembrane region" description="Helical" evidence="11">
    <location>
        <begin position="330"/>
        <end position="351"/>
    </location>
</feature>
<reference evidence="12 13" key="1">
    <citation type="submission" date="2017-04" db="EMBL/GenBank/DDBJ databases">
        <title>Genome Sequence of the Model Brown-Rot Fungus Postia placenta SB12.</title>
        <authorList>
            <consortium name="DOE Joint Genome Institute"/>
            <person name="Gaskell J."/>
            <person name="Kersten P."/>
            <person name="Larrondo L.F."/>
            <person name="Canessa P."/>
            <person name="Martinez D."/>
            <person name="Hibbett D."/>
            <person name="Schmoll M."/>
            <person name="Kubicek C.P."/>
            <person name="Martinez A.T."/>
            <person name="Yadav J."/>
            <person name="Master E."/>
            <person name="Magnuson J.K."/>
            <person name="James T."/>
            <person name="Yaver D."/>
            <person name="Berka R."/>
            <person name="Labutti K."/>
            <person name="Lipzen A."/>
            <person name="Aerts A."/>
            <person name="Barry K."/>
            <person name="Henrissat B."/>
            <person name="Blanchette R."/>
            <person name="Grigoriev I."/>
            <person name="Cullen D."/>
        </authorList>
    </citation>
    <scope>NUCLEOTIDE SEQUENCE [LARGE SCALE GENOMIC DNA]</scope>
    <source>
        <strain evidence="12 13">MAD-698-R-SB12</strain>
    </source>
</reference>
<dbReference type="AlphaFoldDB" id="A0A1X6N5I1"/>
<dbReference type="GeneID" id="36329979"/>
<dbReference type="GO" id="GO:0051301">
    <property type="term" value="P:cell division"/>
    <property type="evidence" value="ECO:0007669"/>
    <property type="project" value="UniProtKB-KW"/>
</dbReference>
<name>A0A1X6N5I1_9APHY</name>
<keyword evidence="11" id="KW-0472">Membrane</keyword>
<accession>A0A1X6N5I1</accession>
<evidence type="ECO:0000256" key="11">
    <source>
        <dbReference type="SAM" id="Phobius"/>
    </source>
</evidence>
<evidence type="ECO:0000313" key="13">
    <source>
        <dbReference type="Proteomes" id="UP000194127"/>
    </source>
</evidence>
<evidence type="ECO:0000256" key="5">
    <source>
        <dbReference type="ARBA" id="ARBA00022776"/>
    </source>
</evidence>
<keyword evidence="13" id="KW-1185">Reference proteome</keyword>
<dbReference type="GO" id="GO:0000444">
    <property type="term" value="C:MIS12/MIND type complex"/>
    <property type="evidence" value="ECO:0007669"/>
    <property type="project" value="TreeGrafter"/>
</dbReference>
<evidence type="ECO:0000256" key="8">
    <source>
        <dbReference type="ARBA" id="ARBA00023306"/>
    </source>
</evidence>
<evidence type="ECO:0000256" key="6">
    <source>
        <dbReference type="ARBA" id="ARBA00022838"/>
    </source>
</evidence>
<dbReference type="RefSeq" id="XP_024340574.1">
    <property type="nucleotide sequence ID" value="XM_024485030.1"/>
</dbReference>
<keyword evidence="11" id="KW-0812">Transmembrane</keyword>
<evidence type="ECO:0000313" key="12">
    <source>
        <dbReference type="EMBL" id="OSX63780.1"/>
    </source>
</evidence>
<comment type="subcellular location">
    <subcellularLocation>
        <location evidence="1">Chromosome</location>
        <location evidence="1">Centromere</location>
        <location evidence="1">Kinetochore</location>
    </subcellularLocation>
</comment>
<comment type="similarity">
    <text evidence="2">Belongs to the mis12 family.</text>
</comment>
<dbReference type="OrthoDB" id="1884855at2759"/>
<dbReference type="STRING" id="670580.A0A1X6N5I1"/>
<keyword evidence="9" id="KW-0137">Centromere</keyword>
<evidence type="ECO:0000256" key="7">
    <source>
        <dbReference type="ARBA" id="ARBA00023054"/>
    </source>
</evidence>
<gene>
    <name evidence="12" type="ORF">POSPLADRAFT_1139415</name>
</gene>
<evidence type="ECO:0000256" key="10">
    <source>
        <dbReference type="SAM" id="MobiDB-lite"/>
    </source>
</evidence>
<feature type="transmembrane region" description="Helical" evidence="11">
    <location>
        <begin position="134"/>
        <end position="154"/>
    </location>
</feature>
<feature type="transmembrane region" description="Helical" evidence="11">
    <location>
        <begin position="288"/>
        <end position="309"/>
    </location>
</feature>
<feature type="transmembrane region" description="Helical" evidence="11">
    <location>
        <begin position="218"/>
        <end position="239"/>
    </location>
</feature>
<keyword evidence="11" id="KW-1133">Transmembrane helix</keyword>
<keyword evidence="8" id="KW-0131">Cell cycle</keyword>
<evidence type="ECO:0000256" key="3">
    <source>
        <dbReference type="ARBA" id="ARBA00022454"/>
    </source>
</evidence>
<dbReference type="GO" id="GO:0005634">
    <property type="term" value="C:nucleus"/>
    <property type="evidence" value="ECO:0007669"/>
    <property type="project" value="InterPro"/>
</dbReference>
<keyword evidence="7" id="KW-0175">Coiled coil</keyword>
<feature type="transmembrane region" description="Helical" evidence="11">
    <location>
        <begin position="246"/>
        <end position="268"/>
    </location>
</feature>
<evidence type="ECO:0000256" key="1">
    <source>
        <dbReference type="ARBA" id="ARBA00004629"/>
    </source>
</evidence>
<keyword evidence="5" id="KW-0498">Mitosis</keyword>
<keyword evidence="4" id="KW-0132">Cell division</keyword>
<protein>
    <submittedName>
        <fullName evidence="12">Uncharacterized protein</fullName>
    </submittedName>
</protein>
<sequence length="806" mass="89243">MALQLGITRSDSLTGPSQICIIDNHHLSSYEDAPGSDTDIGNPHIIEFSLSRSTLPSKPPRPRRCIASSVPTPPSPKPRLALHDYVVSCKPVFDYVFNFVQRPYRRPDWGGSLPESEWFLSAAQILWFNQSVNAAVYLGAMAWGLHMAIFYRAARAVWKGSHQSRVTWLPLIGTLWAMATINMACNVRFNELAFVDSSGYNGGPFAYVVAYQSSPVNVAAVSTTIVSLCLADVFLLYRVHVLWRKWYIAAPLHLLFLTALAFAILQAWAVGHGDSSFWVVPAFGGWSFYIILAMSLHCLLTILLLWGVLDLSRRLAASLTGHSGTIYTGYKAVLVESALPYGIISFVLMILTCVDSDAANLFVPLLVQLQGITVELIVIRIVNGYAWSLVSLRAINEKLITLRGQLGRRAGSENVSMEALGGNRTGGITVTTVAMSGPPPSVPSVLLPELTGFVPQFLLDDIINIANDATRQAVDAMEAFLERRDAARNEVMDDWKTTEELEKGLNAFQTLLESHVDIAFDFLEAWSLRNIFAIPADLPVVAPHQKGLDLDQPQEKETELLKEIKDLRRKIQAQRKLRRLFSRAVRSSNAQLAHSKARLEQLSFIRSPQLQELGSLADEFLAMYNAVSALPPIDPASTAIEQAPLPEPGKRPWETSKMGYFNWAVGQLMLRAKEHAKGEGEFGAGSSAVGAAAAAAYDIANVQDVKGALEAIAGQVVVAQLGCTQKSTYEIELNQYISLMTSRRKKSEKPVFSYFLQRIAPAHPIQVHQNDESGHAFHTPKRDRRGWSGMHRRTFNEWMNLFSSQW</sequence>